<organism evidence="2 3">
    <name type="scientific">Flavihumibacter petaseus NBRC 106054</name>
    <dbReference type="NCBI Taxonomy" id="1220578"/>
    <lineage>
        <taxon>Bacteria</taxon>
        <taxon>Pseudomonadati</taxon>
        <taxon>Bacteroidota</taxon>
        <taxon>Chitinophagia</taxon>
        <taxon>Chitinophagales</taxon>
        <taxon>Chitinophagaceae</taxon>
        <taxon>Flavihumibacter</taxon>
    </lineage>
</organism>
<accession>A0A0E9N765</accession>
<comment type="caution">
    <text evidence="2">The sequence shown here is derived from an EMBL/GenBank/DDBJ whole genome shotgun (WGS) entry which is preliminary data.</text>
</comment>
<evidence type="ECO:0000256" key="1">
    <source>
        <dbReference type="SAM" id="Phobius"/>
    </source>
</evidence>
<evidence type="ECO:0000313" key="3">
    <source>
        <dbReference type="Proteomes" id="UP000033121"/>
    </source>
</evidence>
<keyword evidence="1" id="KW-0472">Membrane</keyword>
<keyword evidence="1" id="KW-1133">Transmembrane helix</keyword>
<keyword evidence="1" id="KW-0812">Transmembrane</keyword>
<evidence type="ECO:0000313" key="2">
    <source>
        <dbReference type="EMBL" id="GAO45190.1"/>
    </source>
</evidence>
<gene>
    <name evidence="2" type="ORF">FPE01S_04_04340</name>
</gene>
<name>A0A0E9N765_9BACT</name>
<keyword evidence="3" id="KW-1185">Reference proteome</keyword>
<dbReference type="STRING" id="1220578.FPE01S_04_04340"/>
<dbReference type="Proteomes" id="UP000033121">
    <property type="component" value="Unassembled WGS sequence"/>
</dbReference>
<dbReference type="AlphaFoldDB" id="A0A0E9N765"/>
<dbReference type="Pfam" id="PF05834">
    <property type="entry name" value="Lycopene_cycl"/>
    <property type="match status" value="1"/>
</dbReference>
<dbReference type="SUPFAM" id="SSF51905">
    <property type="entry name" value="FAD/NAD(P)-binding domain"/>
    <property type="match status" value="1"/>
</dbReference>
<dbReference type="RefSeq" id="WP_046371142.1">
    <property type="nucleotide sequence ID" value="NZ_BBWV01000004.1"/>
</dbReference>
<proteinExistence type="predicted"/>
<dbReference type="InterPro" id="IPR036188">
    <property type="entry name" value="FAD/NAD-bd_sf"/>
</dbReference>
<dbReference type="EMBL" id="BBWV01000004">
    <property type="protein sequence ID" value="GAO45190.1"/>
    <property type="molecule type" value="Genomic_DNA"/>
</dbReference>
<protein>
    <submittedName>
        <fullName evidence="2">Putative lycopene cyclase</fullName>
    </submittedName>
</protein>
<sequence>MQHSSLYQYKPYNYSYSYDFVFAGAGVAGLSLLVRMLQSGLFNGFSFLLVDRDRKASDNTHWCFWERGRGYFESLVAHRWQKTWIHGPGYSDCIPIAPYEYKMIRKNDFYRYCLDYIKTRDNVRLLFEPVRSIRQHNNRGVLHLENGERYEAAIKLFQSFQLQPTPADRRILLRHSSGWVIETPSPQFDVSANTMMDLRMPQQDGVNFMCTMPLAENRVFIASNLISGKSPAEKADDERLSGYLRNNLCLSAYHVVDIEKRSTLMNSESRQSTDRNIVHIGGRHSFGLIQEESDAVLRAFLSNEDIGKACSHPHRFRFYDKMMNEALRHKHPSGAAHLTRIFRRNPVQRVFRFLDKQTTLTEDLQMMASLLGLS</sequence>
<dbReference type="OrthoDB" id="24355at2"/>
<reference evidence="2 3" key="1">
    <citation type="submission" date="2015-04" db="EMBL/GenBank/DDBJ databases">
        <title>Whole genome shotgun sequence of Flavihumibacter petaseus NBRC 106054.</title>
        <authorList>
            <person name="Miyazawa S."/>
            <person name="Hosoyama A."/>
            <person name="Hashimoto M."/>
            <person name="Noguchi M."/>
            <person name="Tsuchikane K."/>
            <person name="Ohji S."/>
            <person name="Yamazoe A."/>
            <person name="Ichikawa N."/>
            <person name="Kimura A."/>
            <person name="Fujita N."/>
        </authorList>
    </citation>
    <scope>NUCLEOTIDE SEQUENCE [LARGE SCALE GENOMIC DNA]</scope>
    <source>
        <strain evidence="2 3">NBRC 106054</strain>
    </source>
</reference>
<feature type="transmembrane region" description="Helical" evidence="1">
    <location>
        <begin position="20"/>
        <end position="37"/>
    </location>
</feature>